<keyword evidence="2" id="KW-1185">Reference proteome</keyword>
<dbReference type="EMBL" id="JAKWFO010000001">
    <property type="protein sequence ID" value="KAI9639517.1"/>
    <property type="molecule type" value="Genomic_DNA"/>
</dbReference>
<reference evidence="1" key="1">
    <citation type="journal article" date="2022" name="G3 (Bethesda)">
        <title>High quality genome of the basidiomycete yeast Dioszegia hungarica PDD-24b-2 isolated from cloud water.</title>
        <authorList>
            <person name="Jarrige D."/>
            <person name="Haridas S."/>
            <person name="Bleykasten-Grosshans C."/>
            <person name="Joly M."/>
            <person name="Nadalig T."/>
            <person name="Sancelme M."/>
            <person name="Vuilleumier S."/>
            <person name="Grigoriev I.V."/>
            <person name="Amato P."/>
            <person name="Bringel F."/>
        </authorList>
    </citation>
    <scope>NUCLEOTIDE SEQUENCE</scope>
    <source>
        <strain evidence="1">PDD-24b-2</strain>
    </source>
</reference>
<proteinExistence type="predicted"/>
<evidence type="ECO:0000313" key="1">
    <source>
        <dbReference type="EMBL" id="KAI9639517.1"/>
    </source>
</evidence>
<dbReference type="InterPro" id="IPR032675">
    <property type="entry name" value="LRR_dom_sf"/>
</dbReference>
<organism evidence="1 2">
    <name type="scientific">Dioszegia hungarica</name>
    <dbReference type="NCBI Taxonomy" id="4972"/>
    <lineage>
        <taxon>Eukaryota</taxon>
        <taxon>Fungi</taxon>
        <taxon>Dikarya</taxon>
        <taxon>Basidiomycota</taxon>
        <taxon>Agaricomycotina</taxon>
        <taxon>Tremellomycetes</taxon>
        <taxon>Tremellales</taxon>
        <taxon>Bulleribasidiaceae</taxon>
        <taxon>Dioszegia</taxon>
    </lineage>
</organism>
<evidence type="ECO:0000313" key="2">
    <source>
        <dbReference type="Proteomes" id="UP001164286"/>
    </source>
</evidence>
<dbReference type="RefSeq" id="XP_052949294.1">
    <property type="nucleotide sequence ID" value="XM_053090795.1"/>
</dbReference>
<comment type="caution">
    <text evidence="1">The sequence shown here is derived from an EMBL/GenBank/DDBJ whole genome shotgun (WGS) entry which is preliminary data.</text>
</comment>
<dbReference type="GeneID" id="77730000"/>
<dbReference type="AlphaFoldDB" id="A0AA38HFW0"/>
<dbReference type="Gene3D" id="3.80.10.10">
    <property type="entry name" value="Ribonuclease Inhibitor"/>
    <property type="match status" value="1"/>
</dbReference>
<name>A0AA38HFW0_9TREE</name>
<accession>A0AA38HFW0</accession>
<sequence>MSVARIPSLDEDALSAVMACADEVSLWRARAVSRDMKRIADEKLKPFLATKRVVSRTAKEIDVYDYDQSGWQGKQDDRYRRELKAIHARFSRHLLAYPLSSSELQRLSLEMRDDTTSGWSLLKELGTQLKSLQLVVHDSMEYFVWKDYLREDSYWEEDSGSERSGVPLEEAVEESVAPPMSWARCPRFENVTTLSLIATARITNHFVAAASFFPNLQDLTLTCPYYDMYHLIDRDRLECTVTFPLLRRLVVTGATDVMFHALDTLLCCFPNIETLVLHVPDDSSTDIQRAIEAISMLSNLSSLSFYGQAKFAGKDLVTFPILETIVYVDIGYRVPFDTSPLVDLDTLDAEKEPDFADFYKTSQLQKLFAAQPSLQQVYWTRQYPSDLLAITNDTTTWAAQGVICGVRRYSGNKTLSNQFVQYIPIKIGRSSGMLKARRMEVCVPGEDVEEKMGMAGEKRSGWGCRRVKSPKAS</sequence>
<protein>
    <submittedName>
        <fullName evidence="1">Uncharacterized protein</fullName>
    </submittedName>
</protein>
<dbReference type="SUPFAM" id="SSF52047">
    <property type="entry name" value="RNI-like"/>
    <property type="match status" value="1"/>
</dbReference>
<dbReference type="Proteomes" id="UP001164286">
    <property type="component" value="Unassembled WGS sequence"/>
</dbReference>
<gene>
    <name evidence="1" type="ORF">MKK02DRAFT_39826</name>
</gene>